<dbReference type="AlphaFoldDB" id="A0AAV5WWP6"/>
<evidence type="ECO:0000313" key="1">
    <source>
        <dbReference type="EMBL" id="GMT34663.1"/>
    </source>
</evidence>
<dbReference type="InterPro" id="IPR029052">
    <property type="entry name" value="Metallo-depent_PP-like"/>
</dbReference>
<gene>
    <name evidence="1" type="ORF">PFISCL1PPCAC_25960</name>
</gene>
<accession>A0AAV5WWP6</accession>
<dbReference type="GO" id="GO:0004722">
    <property type="term" value="F:protein serine/threonine phosphatase activity"/>
    <property type="evidence" value="ECO:0007669"/>
    <property type="project" value="TreeGrafter"/>
</dbReference>
<dbReference type="EMBL" id="BTSY01000006">
    <property type="protein sequence ID" value="GMT34663.1"/>
    <property type="molecule type" value="Genomic_DNA"/>
</dbReference>
<dbReference type="PANTHER" id="PTHR11668:SF491">
    <property type="entry name" value="SERINE_THREONINE-PROTEIN PHOSPHATASE"/>
    <property type="match status" value="1"/>
</dbReference>
<sequence>QCDLSNIMSKIYERNRPRIDHCAALEKPYANVHDDRLLRDLTWSDPTISLKGITFNTDRRNSMKFGEDAFIHGMENIGCEFMIRDHQV</sequence>
<evidence type="ECO:0000313" key="2">
    <source>
        <dbReference type="Proteomes" id="UP001432322"/>
    </source>
</evidence>
<dbReference type="InterPro" id="IPR050341">
    <property type="entry name" value="PP1_catalytic_subunit"/>
</dbReference>
<dbReference type="Gene3D" id="3.60.21.10">
    <property type="match status" value="1"/>
</dbReference>
<keyword evidence="2" id="KW-1185">Reference proteome</keyword>
<proteinExistence type="predicted"/>
<dbReference type="GO" id="GO:0005737">
    <property type="term" value="C:cytoplasm"/>
    <property type="evidence" value="ECO:0007669"/>
    <property type="project" value="TreeGrafter"/>
</dbReference>
<protein>
    <submittedName>
        <fullName evidence="1">Uncharacterized protein</fullName>
    </submittedName>
</protein>
<name>A0AAV5WWP6_9BILA</name>
<feature type="non-terminal residue" evidence="1">
    <location>
        <position position="88"/>
    </location>
</feature>
<dbReference type="Proteomes" id="UP001432322">
    <property type="component" value="Unassembled WGS sequence"/>
</dbReference>
<comment type="caution">
    <text evidence="1">The sequence shown here is derived from an EMBL/GenBank/DDBJ whole genome shotgun (WGS) entry which is preliminary data.</text>
</comment>
<organism evidence="1 2">
    <name type="scientific">Pristionchus fissidentatus</name>
    <dbReference type="NCBI Taxonomy" id="1538716"/>
    <lineage>
        <taxon>Eukaryota</taxon>
        <taxon>Metazoa</taxon>
        <taxon>Ecdysozoa</taxon>
        <taxon>Nematoda</taxon>
        <taxon>Chromadorea</taxon>
        <taxon>Rhabditida</taxon>
        <taxon>Rhabditina</taxon>
        <taxon>Diplogasteromorpha</taxon>
        <taxon>Diplogasteroidea</taxon>
        <taxon>Neodiplogasteridae</taxon>
        <taxon>Pristionchus</taxon>
    </lineage>
</organism>
<dbReference type="GO" id="GO:0005634">
    <property type="term" value="C:nucleus"/>
    <property type="evidence" value="ECO:0007669"/>
    <property type="project" value="TreeGrafter"/>
</dbReference>
<feature type="non-terminal residue" evidence="1">
    <location>
        <position position="1"/>
    </location>
</feature>
<dbReference type="PANTHER" id="PTHR11668">
    <property type="entry name" value="SERINE/THREONINE PROTEIN PHOSPHATASE"/>
    <property type="match status" value="1"/>
</dbReference>
<reference evidence="1" key="1">
    <citation type="submission" date="2023-10" db="EMBL/GenBank/DDBJ databases">
        <title>Genome assembly of Pristionchus species.</title>
        <authorList>
            <person name="Yoshida K."/>
            <person name="Sommer R.J."/>
        </authorList>
    </citation>
    <scope>NUCLEOTIDE SEQUENCE</scope>
    <source>
        <strain evidence="1">RS5133</strain>
    </source>
</reference>
<dbReference type="SUPFAM" id="SSF56300">
    <property type="entry name" value="Metallo-dependent phosphatases"/>
    <property type="match status" value="1"/>
</dbReference>